<evidence type="ECO:0008006" key="4">
    <source>
        <dbReference type="Google" id="ProtNLM"/>
    </source>
</evidence>
<evidence type="ECO:0000256" key="1">
    <source>
        <dbReference type="SAM" id="Phobius"/>
    </source>
</evidence>
<keyword evidence="1" id="KW-1133">Transmembrane helix</keyword>
<gene>
    <name evidence="2" type="ORF">J5W02_03440</name>
</gene>
<keyword evidence="1" id="KW-0472">Membrane</keyword>
<protein>
    <recommendedName>
        <fullName evidence="4">Phage abortive infection protein</fullName>
    </recommendedName>
</protein>
<keyword evidence="1" id="KW-0812">Transmembrane</keyword>
<keyword evidence="3" id="KW-1185">Reference proteome</keyword>
<sequence>MYFVVLQVATSARSNWFSMFLDFINKLPLTELLVGVVVPILAAWISYALAERATRRKEFNRLFIQIELVKKELLENNGSILNFTSEYEEKVILNKELEFPLAFCKELLVEVLNKLEKVKTDYFYFDNDKLYEKPNCLYILAQKIESINSAIETEELRFYDDEYLEAKQIHIVSKLKDEREQYIIELKKNQDRDIYKEFIQIQSFIERNSFENLFAKNDISENNFEILKYIYNGIKDFNTKENKDKSDVALLYEKLVLFKISSDVVQEGQFDQDTFDLYYKGFEKTDGFEGRLYDICEKYYKLVATDSFIEKYTFNMNSQKWKDNSTELVLLSDSDLYISISELYEKVNKLDDKFIEMKNDNLQNFYTYSESITHTILEIISKLEKHQSKIAKWCKCNGIVNL</sequence>
<evidence type="ECO:0000313" key="3">
    <source>
        <dbReference type="Proteomes" id="UP000719942"/>
    </source>
</evidence>
<reference evidence="2 3" key="1">
    <citation type="submission" date="2021-03" db="EMBL/GenBank/DDBJ databases">
        <title>Caproiciproducens sp. nov. isolated from feces of cow.</title>
        <authorList>
            <person name="Choi J.-Y."/>
        </authorList>
    </citation>
    <scope>NUCLEOTIDE SEQUENCE [LARGE SCALE GENOMIC DNA]</scope>
    <source>
        <strain evidence="2 3">AGMB10547</strain>
    </source>
</reference>
<comment type="caution">
    <text evidence="2">The sequence shown here is derived from an EMBL/GenBank/DDBJ whole genome shotgun (WGS) entry which is preliminary data.</text>
</comment>
<accession>A0ABS7DKN0</accession>
<proteinExistence type="predicted"/>
<dbReference type="EMBL" id="JAGFNZ010000001">
    <property type="protein sequence ID" value="MBW7571856.1"/>
    <property type="molecule type" value="Genomic_DNA"/>
</dbReference>
<dbReference type="Proteomes" id="UP000719942">
    <property type="component" value="Unassembled WGS sequence"/>
</dbReference>
<dbReference type="RefSeq" id="WP_219964236.1">
    <property type="nucleotide sequence ID" value="NZ_JAGFNZ010000001.1"/>
</dbReference>
<organism evidence="2 3">
    <name type="scientific">Caproiciproducens faecalis</name>
    <dbReference type="NCBI Taxonomy" id="2820301"/>
    <lineage>
        <taxon>Bacteria</taxon>
        <taxon>Bacillati</taxon>
        <taxon>Bacillota</taxon>
        <taxon>Clostridia</taxon>
        <taxon>Eubacteriales</taxon>
        <taxon>Acutalibacteraceae</taxon>
        <taxon>Caproiciproducens</taxon>
    </lineage>
</organism>
<feature type="transmembrane region" description="Helical" evidence="1">
    <location>
        <begin position="32"/>
        <end position="50"/>
    </location>
</feature>
<name>A0ABS7DKN0_9FIRM</name>
<evidence type="ECO:0000313" key="2">
    <source>
        <dbReference type="EMBL" id="MBW7571856.1"/>
    </source>
</evidence>